<protein>
    <submittedName>
        <fullName evidence="1">Uncharacterized protein</fullName>
    </submittedName>
</protein>
<gene>
    <name evidence="1" type="ORF">NIES21_50350</name>
</gene>
<dbReference type="EMBL" id="AP018174">
    <property type="protein sequence ID" value="BAY19175.1"/>
    <property type="molecule type" value="Genomic_DNA"/>
</dbReference>
<keyword evidence="2" id="KW-1185">Reference proteome</keyword>
<dbReference type="Proteomes" id="UP000218287">
    <property type="component" value="Chromosome"/>
</dbReference>
<dbReference type="OrthoDB" id="476945at2"/>
<reference evidence="1 2" key="1">
    <citation type="submission" date="2017-06" db="EMBL/GenBank/DDBJ databases">
        <title>Genome sequencing of cyanobaciteial culture collection at National Institute for Environmental Studies (NIES).</title>
        <authorList>
            <person name="Hirose Y."/>
            <person name="Shimura Y."/>
            <person name="Fujisawa T."/>
            <person name="Nakamura Y."/>
            <person name="Kawachi M."/>
        </authorList>
    </citation>
    <scope>NUCLEOTIDE SEQUENCE [LARGE SCALE GENOMIC DNA]</scope>
    <source>
        <strain evidence="1 2">NIES-21</strain>
    </source>
</reference>
<sequence length="490" mass="55815">MADLETLVNELPKIVHSLRLNIGHSHDIMQQIVMINHGQDQLRNIQEKVKSSQLEKSPTTTVAYLDSVPKNCKNGDYTVYIYKYDYPGLLTAKFGKLPADISLKEIQAKIEVWIDWGDLIQAIAADILSDIKLVQQLNIDANHDSIPATFQSVEEVLKIQLDLNKPRILQQQIQQIIQAQEDSLKIKERLEFIFNNIKQSHNLLSILLGISSFCGKSGFALEWLDDDHELIISGDGRLQELTDIINDCEFYQTKIDGLILQISSLRVKSEKKLLKPKSEKWKLGNYHPLKKFKEQNLTHCGGIIAASLLFLSFGSWMLKAEIPQLQQIYLNFNQEETAIANFKAAQNLGLEASGLVQSPPHPLIVWQQAESKWQEAIKLLENIPHNTSISTKAKDKLITYRLYLNVISKKVITENKAVNSLEIAHKLAIEANFLIQSSPHSFSVREQAKNKWQKAINTLKQIPGNTFVYQQAKETLLNYQANYREISQKN</sequence>
<dbReference type="AlphaFoldDB" id="A0A1Z4GNS7"/>
<evidence type="ECO:0000313" key="1">
    <source>
        <dbReference type="EMBL" id="BAY19175.1"/>
    </source>
</evidence>
<evidence type="ECO:0000313" key="2">
    <source>
        <dbReference type="Proteomes" id="UP000218287"/>
    </source>
</evidence>
<name>A0A1Z4GNS7_9CYAN</name>
<accession>A0A1Z4GNS7</accession>
<organism evidence="1 2">
    <name type="scientific">Anabaenopsis circularis NIES-21</name>
    <dbReference type="NCBI Taxonomy" id="1085406"/>
    <lineage>
        <taxon>Bacteria</taxon>
        <taxon>Bacillati</taxon>
        <taxon>Cyanobacteriota</taxon>
        <taxon>Cyanophyceae</taxon>
        <taxon>Nostocales</taxon>
        <taxon>Nodulariaceae</taxon>
        <taxon>Anabaenopsis</taxon>
    </lineage>
</organism>
<proteinExistence type="predicted"/>